<comment type="similarity">
    <text evidence="2 6">Belongs to the acyl-CoA dehydrogenase family.</text>
</comment>
<dbReference type="GO" id="GO:0003995">
    <property type="term" value="F:acyl-CoA dehydrogenase activity"/>
    <property type="evidence" value="ECO:0007669"/>
    <property type="project" value="InterPro"/>
</dbReference>
<dbReference type="Gene3D" id="1.10.540.10">
    <property type="entry name" value="Acyl-CoA dehydrogenase/oxidase, N-terminal domain"/>
    <property type="match status" value="1"/>
</dbReference>
<dbReference type="GO" id="GO:0005737">
    <property type="term" value="C:cytoplasm"/>
    <property type="evidence" value="ECO:0007669"/>
    <property type="project" value="TreeGrafter"/>
</dbReference>
<protein>
    <submittedName>
        <fullName evidence="10">Acyl-CoA dehydrogenase</fullName>
    </submittedName>
</protein>
<dbReference type="Pfam" id="PF02771">
    <property type="entry name" value="Acyl-CoA_dh_N"/>
    <property type="match status" value="1"/>
</dbReference>
<dbReference type="PROSITE" id="PS00072">
    <property type="entry name" value="ACYL_COA_DH_1"/>
    <property type="match status" value="1"/>
</dbReference>
<reference evidence="11" key="1">
    <citation type="submission" date="2016-10" db="EMBL/GenBank/DDBJ databases">
        <authorList>
            <person name="Varghese N."/>
            <person name="Submissions S."/>
        </authorList>
    </citation>
    <scope>NUCLEOTIDE SEQUENCE [LARGE SCALE GENOMIC DNA]</scope>
    <source>
        <strain evidence="11">ATCC 20501</strain>
    </source>
</reference>
<evidence type="ECO:0000256" key="2">
    <source>
        <dbReference type="ARBA" id="ARBA00009347"/>
    </source>
</evidence>
<dbReference type="InterPro" id="IPR009100">
    <property type="entry name" value="AcylCoA_DH/oxidase_NM_dom_sf"/>
</dbReference>
<evidence type="ECO:0000259" key="9">
    <source>
        <dbReference type="Pfam" id="PF02771"/>
    </source>
</evidence>
<dbReference type="FunFam" id="2.40.110.10:FF:000002">
    <property type="entry name" value="Acyl-CoA dehydrogenase fadE12"/>
    <property type="match status" value="1"/>
</dbReference>
<keyword evidence="3 6" id="KW-0285">Flavoprotein</keyword>
<dbReference type="GO" id="GO:0033539">
    <property type="term" value="P:fatty acid beta-oxidation using acyl-CoA dehydrogenase"/>
    <property type="evidence" value="ECO:0007669"/>
    <property type="project" value="TreeGrafter"/>
</dbReference>
<dbReference type="Pfam" id="PF00441">
    <property type="entry name" value="Acyl-CoA_dh_1"/>
    <property type="match status" value="1"/>
</dbReference>
<dbReference type="AlphaFoldDB" id="A0A1H6ATR9"/>
<feature type="domain" description="Acyl-CoA dehydrogenase/oxidase N-terminal" evidence="9">
    <location>
        <begin position="14"/>
        <end position="120"/>
    </location>
</feature>
<dbReference type="Gene3D" id="1.20.140.10">
    <property type="entry name" value="Butyryl-CoA Dehydrogenase, subunit A, domain 3"/>
    <property type="match status" value="1"/>
</dbReference>
<dbReference type="InterPro" id="IPR036250">
    <property type="entry name" value="AcylCo_DH-like_C"/>
</dbReference>
<evidence type="ECO:0000256" key="3">
    <source>
        <dbReference type="ARBA" id="ARBA00022630"/>
    </source>
</evidence>
<dbReference type="InterPro" id="IPR037069">
    <property type="entry name" value="AcylCoA_DH/ox_N_sf"/>
</dbReference>
<dbReference type="PANTHER" id="PTHR48083:SF31">
    <property type="entry name" value="ACYL-COA DEHYDROGENASE FADE10-RELATED"/>
    <property type="match status" value="1"/>
</dbReference>
<evidence type="ECO:0000259" key="7">
    <source>
        <dbReference type="Pfam" id="PF00441"/>
    </source>
</evidence>
<dbReference type="SUPFAM" id="SSF47203">
    <property type="entry name" value="Acyl-CoA dehydrogenase C-terminal domain-like"/>
    <property type="match status" value="1"/>
</dbReference>
<dbReference type="Pfam" id="PF02770">
    <property type="entry name" value="Acyl-CoA_dh_M"/>
    <property type="match status" value="1"/>
</dbReference>
<dbReference type="PANTHER" id="PTHR48083">
    <property type="entry name" value="MEDIUM-CHAIN SPECIFIC ACYL-COA DEHYDROGENASE, MITOCHONDRIAL-RELATED"/>
    <property type="match status" value="1"/>
</dbReference>
<dbReference type="InterPro" id="IPR006091">
    <property type="entry name" value="Acyl-CoA_Oxase/DH_mid-dom"/>
</dbReference>
<dbReference type="EMBL" id="FNVB01000003">
    <property type="protein sequence ID" value="SEG51437.1"/>
    <property type="molecule type" value="Genomic_DNA"/>
</dbReference>
<evidence type="ECO:0000313" key="11">
    <source>
        <dbReference type="Proteomes" id="UP000236729"/>
    </source>
</evidence>
<dbReference type="Gene3D" id="2.40.110.10">
    <property type="entry name" value="Butyryl-CoA Dehydrogenase, subunit A, domain 2"/>
    <property type="match status" value="1"/>
</dbReference>
<dbReference type="SUPFAM" id="SSF56645">
    <property type="entry name" value="Acyl-CoA dehydrogenase NM domain-like"/>
    <property type="match status" value="1"/>
</dbReference>
<evidence type="ECO:0000256" key="5">
    <source>
        <dbReference type="ARBA" id="ARBA00023002"/>
    </source>
</evidence>
<evidence type="ECO:0000256" key="6">
    <source>
        <dbReference type="RuleBase" id="RU362125"/>
    </source>
</evidence>
<dbReference type="InterPro" id="IPR013786">
    <property type="entry name" value="AcylCoA_DH/ox_N"/>
</dbReference>
<gene>
    <name evidence="10" type="ORF">SAMN02982929_02471</name>
</gene>
<name>A0A1H6ATR9_9PSEU</name>
<organism evidence="10 11">
    <name type="scientific">Saccharopolyspora kobensis</name>
    <dbReference type="NCBI Taxonomy" id="146035"/>
    <lineage>
        <taxon>Bacteria</taxon>
        <taxon>Bacillati</taxon>
        <taxon>Actinomycetota</taxon>
        <taxon>Actinomycetes</taxon>
        <taxon>Pseudonocardiales</taxon>
        <taxon>Pseudonocardiaceae</taxon>
        <taxon>Saccharopolyspora</taxon>
    </lineage>
</organism>
<dbReference type="Proteomes" id="UP000236729">
    <property type="component" value="Unassembled WGS sequence"/>
</dbReference>
<proteinExistence type="inferred from homology"/>
<keyword evidence="5 6" id="KW-0560">Oxidoreductase</keyword>
<comment type="cofactor">
    <cofactor evidence="1 6">
        <name>FAD</name>
        <dbReference type="ChEBI" id="CHEBI:57692"/>
    </cofactor>
</comment>
<dbReference type="InterPro" id="IPR006089">
    <property type="entry name" value="Acyl-CoA_DH_CS"/>
</dbReference>
<evidence type="ECO:0000313" key="10">
    <source>
        <dbReference type="EMBL" id="SEG51437.1"/>
    </source>
</evidence>
<dbReference type="PIRSF" id="PIRSF016578">
    <property type="entry name" value="HsaA"/>
    <property type="match status" value="1"/>
</dbReference>
<dbReference type="InterPro" id="IPR009075">
    <property type="entry name" value="AcylCo_DH/oxidase_C"/>
</dbReference>
<evidence type="ECO:0000256" key="4">
    <source>
        <dbReference type="ARBA" id="ARBA00022827"/>
    </source>
</evidence>
<evidence type="ECO:0000256" key="1">
    <source>
        <dbReference type="ARBA" id="ARBA00001974"/>
    </source>
</evidence>
<sequence length="388" mass="41652">MMGGAMDPNVFDDVLRTVRDFVRGEVVPAEDEIERTDAIPARLREAAAGMGLFGFALPEEHGGLGLSMSEDVRLAMELGYAVPAFRSMFGTNNGIAGQVIVKYGTAEQQQRWLPKLAAGEAIASFALTEDGAGSDPSSVRTKAVRDGDEYVLSGAKRFITNAPHADVLVVFARTGEDVHGGISVFLVETGLDGVRIGPPNAKMGQAGAHTAEVFFDDARVPAVALVGGQEGTGFAAAMSSLTRGRLHIAAICVGLAGRIVEESVRFAAEAEQGGRPIGRFQLVQALLAESQAEYYAGRSMVLEAAREYDSGADTRLAPSCAKLFCSEMVSRVADRAVQVHGGSGYMRGVPVERFYRDSRVFRIYEGTSEIQKLIIAKQLLRRFTRDFH</sequence>
<dbReference type="InterPro" id="IPR046373">
    <property type="entry name" value="Acyl-CoA_Oxase/DH_mid-dom_sf"/>
</dbReference>
<feature type="domain" description="Acyl-CoA oxidase/dehydrogenase middle" evidence="8">
    <location>
        <begin position="124"/>
        <end position="217"/>
    </location>
</feature>
<accession>A0A1H6ATR9</accession>
<keyword evidence="4 6" id="KW-0274">FAD</keyword>
<dbReference type="FunFam" id="1.20.140.10:FF:000001">
    <property type="entry name" value="Acyl-CoA dehydrogenase"/>
    <property type="match status" value="1"/>
</dbReference>
<evidence type="ECO:0000259" key="8">
    <source>
        <dbReference type="Pfam" id="PF02770"/>
    </source>
</evidence>
<feature type="domain" description="Acyl-CoA dehydrogenase/oxidase C-terminal" evidence="7">
    <location>
        <begin position="231"/>
        <end position="380"/>
    </location>
</feature>
<dbReference type="InterPro" id="IPR050741">
    <property type="entry name" value="Acyl-CoA_dehydrogenase"/>
</dbReference>
<dbReference type="GO" id="GO:0050660">
    <property type="term" value="F:flavin adenine dinucleotide binding"/>
    <property type="evidence" value="ECO:0007669"/>
    <property type="project" value="InterPro"/>
</dbReference>